<dbReference type="OrthoDB" id="3734314at2"/>
<dbReference type="Proteomes" id="UP000188324">
    <property type="component" value="Chromosome"/>
</dbReference>
<name>A0A1Q2CH27_9ACTN</name>
<protein>
    <submittedName>
        <fullName evidence="2">Uncharacterized protein</fullName>
    </submittedName>
</protein>
<feature type="region of interest" description="Disordered" evidence="1">
    <location>
        <begin position="1"/>
        <end position="50"/>
    </location>
</feature>
<feature type="compositionally biased region" description="Basic and acidic residues" evidence="1">
    <location>
        <begin position="122"/>
        <end position="136"/>
    </location>
</feature>
<dbReference type="KEGG" id="tfl:RPIT_11900"/>
<sequence>MTDYNTDKPQGEGMYEDAVHDAEFVQPDEQPRHEDVDKSESHRPNPDQLGENFKKLANEAAYAAVGFAGLVGEKAKEFYEDQKRQYAETHPDADHDPGAKDFLAQLREKIDKFVDELTKGYKDMADRGRAKADRPADGSAPSGDPVDVPSQHAEADASVDPEATNYPE</sequence>
<gene>
    <name evidence="2" type="ORF">RPIT_11900</name>
</gene>
<dbReference type="EMBL" id="CP019605">
    <property type="protein sequence ID" value="AQP45414.1"/>
    <property type="molecule type" value="Genomic_DNA"/>
</dbReference>
<dbReference type="RefSeq" id="WP_077343520.1">
    <property type="nucleotide sequence ID" value="NZ_CP019605.1"/>
</dbReference>
<evidence type="ECO:0000256" key="1">
    <source>
        <dbReference type="SAM" id="MobiDB-lite"/>
    </source>
</evidence>
<organism evidence="2 3">
    <name type="scientific">Tessaracoccus flavus</name>
    <dbReference type="NCBI Taxonomy" id="1610493"/>
    <lineage>
        <taxon>Bacteria</taxon>
        <taxon>Bacillati</taxon>
        <taxon>Actinomycetota</taxon>
        <taxon>Actinomycetes</taxon>
        <taxon>Propionibacteriales</taxon>
        <taxon>Propionibacteriaceae</taxon>
        <taxon>Tessaracoccus</taxon>
    </lineage>
</organism>
<keyword evidence="3" id="KW-1185">Reference proteome</keyword>
<feature type="region of interest" description="Disordered" evidence="1">
    <location>
        <begin position="122"/>
        <end position="168"/>
    </location>
</feature>
<evidence type="ECO:0000313" key="2">
    <source>
        <dbReference type="EMBL" id="AQP45414.1"/>
    </source>
</evidence>
<accession>A0A1Q2CH27</accession>
<dbReference type="STRING" id="1610493.RPIT_11900"/>
<feature type="compositionally biased region" description="Basic and acidic residues" evidence="1">
    <location>
        <begin position="17"/>
        <end position="45"/>
    </location>
</feature>
<reference evidence="2 3" key="1">
    <citation type="journal article" date="2016" name="Int. J. Syst. Evol. Microbiol.">
        <title>Tessaracoccus flavus sp. nov., isolated from the drainage system of a lindane-producing factory.</title>
        <authorList>
            <person name="Kumari R."/>
            <person name="Singh P."/>
            <person name="Schumann P."/>
            <person name="Lal R."/>
        </authorList>
    </citation>
    <scope>NUCLEOTIDE SEQUENCE [LARGE SCALE GENOMIC DNA]</scope>
    <source>
        <strain evidence="2 3">RP1T</strain>
    </source>
</reference>
<feature type="region of interest" description="Disordered" evidence="1">
    <location>
        <begin position="82"/>
        <end position="101"/>
    </location>
</feature>
<evidence type="ECO:0000313" key="3">
    <source>
        <dbReference type="Proteomes" id="UP000188324"/>
    </source>
</evidence>
<dbReference type="AlphaFoldDB" id="A0A1Q2CH27"/>
<proteinExistence type="predicted"/>
<feature type="compositionally biased region" description="Basic and acidic residues" evidence="1">
    <location>
        <begin position="1"/>
        <end position="10"/>
    </location>
</feature>
<feature type="compositionally biased region" description="Basic and acidic residues" evidence="1">
    <location>
        <begin position="82"/>
        <end position="99"/>
    </location>
</feature>